<protein>
    <submittedName>
        <fullName evidence="1">Uncharacterized protein</fullName>
    </submittedName>
</protein>
<keyword evidence="2" id="KW-1185">Reference proteome</keyword>
<name>A0A0V7ZL37_9CYAN</name>
<gene>
    <name evidence="1" type="ORF">BC008_20890</name>
</gene>
<proteinExistence type="predicted"/>
<sequence length="82" mass="8489">MSALQISQLAPVNALNELDVLDQESVNGGFFLSLSYSGGTKLTRITELKNVFSGGNPPNLKNQVVATGGSTVVIDSSIPLPG</sequence>
<comment type="caution">
    <text evidence="1">The sequence shown here is derived from an EMBL/GenBank/DDBJ whole genome shotgun (WGS) entry which is preliminary data.</text>
</comment>
<reference evidence="1 2" key="1">
    <citation type="journal article" date="2015" name="Genome Announc.">
        <title>Draft Genome of the Euendolithic (true boring) Cyanobacterium Mastigocoleus testarum strain BC008.</title>
        <authorList>
            <person name="Guida B.S."/>
            <person name="Garcia-Pichel F."/>
        </authorList>
    </citation>
    <scope>NUCLEOTIDE SEQUENCE [LARGE SCALE GENOMIC DNA]</scope>
    <source>
        <strain evidence="1 2">BC008</strain>
    </source>
</reference>
<evidence type="ECO:0000313" key="2">
    <source>
        <dbReference type="Proteomes" id="UP000053372"/>
    </source>
</evidence>
<organism evidence="1 2">
    <name type="scientific">Mastigocoleus testarum BC008</name>
    <dbReference type="NCBI Taxonomy" id="371196"/>
    <lineage>
        <taxon>Bacteria</taxon>
        <taxon>Bacillati</taxon>
        <taxon>Cyanobacteriota</taxon>
        <taxon>Cyanophyceae</taxon>
        <taxon>Nostocales</taxon>
        <taxon>Hapalosiphonaceae</taxon>
        <taxon>Mastigocoleus</taxon>
    </lineage>
</organism>
<dbReference type="RefSeq" id="WP_058184051.1">
    <property type="nucleotide sequence ID" value="NZ_LMTZ01000110.1"/>
</dbReference>
<evidence type="ECO:0000313" key="1">
    <source>
        <dbReference type="EMBL" id="KST65251.1"/>
    </source>
</evidence>
<accession>A0A0V7ZL37</accession>
<dbReference type="Proteomes" id="UP000053372">
    <property type="component" value="Unassembled WGS sequence"/>
</dbReference>
<dbReference type="AlphaFoldDB" id="A0A0V7ZL37"/>
<dbReference type="EMBL" id="LMTZ01000110">
    <property type="protein sequence ID" value="KST65251.1"/>
    <property type="molecule type" value="Genomic_DNA"/>
</dbReference>